<comment type="subcellular location">
    <subcellularLocation>
        <location evidence="1">Periplasm</location>
    </subcellularLocation>
</comment>
<sequence>MKHLVCLLALLVCTAAHAEQVLRVYNWKDYFDPAVLEDFHEQTGIRVDYHAFTTTDELLQTMAGGDAYDVVVPSHFMLKQLLAQHRLAEIDSQRLAHYQELDPWVVSTLAGIPGANQHTVPYLWGSIGLLVNTQAAQATYGAPLPNSWSLLFDEQQASRLARCGIGLLDAAEETASLLLNYRGRSLSSSSGRQIERSLQSLQPIARQLHSLNNWSYIDDIAAGKLCLTMSWSGHAIRAMEKNPQLAYLIPDEGAAIYIDTLAIPANAPNPALAYRFIDFLIAPQNAIRNARATRFYAPLPSTSPAMQALLKNAPGQVLNTEQRRRSYLLETLATDQRQSLDAAWQQIKARRN</sequence>
<evidence type="ECO:0000256" key="3">
    <source>
        <dbReference type="ARBA" id="ARBA00022729"/>
    </source>
</evidence>
<dbReference type="GO" id="GO:0042597">
    <property type="term" value="C:periplasmic space"/>
    <property type="evidence" value="ECO:0007669"/>
    <property type="project" value="UniProtKB-SubCell"/>
</dbReference>
<evidence type="ECO:0000256" key="2">
    <source>
        <dbReference type="ARBA" id="ARBA00022448"/>
    </source>
</evidence>
<keyword evidence="2" id="KW-0813">Transport</keyword>
<proteinExistence type="predicted"/>
<dbReference type="PANTHER" id="PTHR30222">
    <property type="entry name" value="SPERMIDINE/PUTRESCINE-BINDING PERIPLASMIC PROTEIN"/>
    <property type="match status" value="1"/>
</dbReference>
<dbReference type="Gene3D" id="3.40.190.10">
    <property type="entry name" value="Periplasmic binding protein-like II"/>
    <property type="match status" value="2"/>
</dbReference>
<feature type="chain" id="PRO_5042940052" evidence="5">
    <location>
        <begin position="19"/>
        <end position="352"/>
    </location>
</feature>
<dbReference type="PANTHER" id="PTHR30222:SF18">
    <property type="entry name" value="BIFUNCTIONAL POLYHYDROXYBUTYRATE SYNTHASE _ ABC TRANSPORTER PERIPLASMIC BINDING PROTEIN-RELATED"/>
    <property type="match status" value="1"/>
</dbReference>
<protein>
    <submittedName>
        <fullName evidence="6">Putrescine transport system substrate-binding protein</fullName>
    </submittedName>
</protein>
<feature type="signal peptide" evidence="5">
    <location>
        <begin position="1"/>
        <end position="18"/>
    </location>
</feature>
<keyword evidence="7" id="KW-1185">Reference proteome</keyword>
<dbReference type="PIRSF" id="PIRSF019574">
    <property type="entry name" value="Periplasmic_polyamine_BP"/>
    <property type="match status" value="1"/>
</dbReference>
<organism evidence="6 7">
    <name type="scientific">Pseudomonas citronellolis</name>
    <dbReference type="NCBI Taxonomy" id="53408"/>
    <lineage>
        <taxon>Bacteria</taxon>
        <taxon>Pseudomonadati</taxon>
        <taxon>Pseudomonadota</taxon>
        <taxon>Gammaproteobacteria</taxon>
        <taxon>Pseudomonadales</taxon>
        <taxon>Pseudomonadaceae</taxon>
        <taxon>Pseudomonas</taxon>
    </lineage>
</organism>
<reference evidence="6 7" key="1">
    <citation type="submission" date="2016-10" db="EMBL/GenBank/DDBJ databases">
        <authorList>
            <person name="Varghese N."/>
            <person name="Submissions S."/>
        </authorList>
    </citation>
    <scope>NUCLEOTIDE SEQUENCE [LARGE SCALE GENOMIC DNA]</scope>
    <source>
        <strain evidence="6 7">LMG 18378</strain>
    </source>
</reference>
<dbReference type="Pfam" id="PF13416">
    <property type="entry name" value="SBP_bac_8"/>
    <property type="match status" value="1"/>
</dbReference>
<evidence type="ECO:0000313" key="7">
    <source>
        <dbReference type="Proteomes" id="UP000183385"/>
    </source>
</evidence>
<dbReference type="PRINTS" id="PR00909">
    <property type="entry name" value="SPERMDNBNDNG"/>
</dbReference>
<dbReference type="EMBL" id="FOLS01000008">
    <property type="protein sequence ID" value="SFC62526.1"/>
    <property type="molecule type" value="Genomic_DNA"/>
</dbReference>
<dbReference type="InterPro" id="IPR001188">
    <property type="entry name" value="Sperm_putr-bd"/>
</dbReference>
<evidence type="ECO:0000256" key="4">
    <source>
        <dbReference type="ARBA" id="ARBA00022764"/>
    </source>
</evidence>
<dbReference type="Proteomes" id="UP000183385">
    <property type="component" value="Unassembled WGS sequence"/>
</dbReference>
<dbReference type="RefSeq" id="WP_074979509.1">
    <property type="nucleotide sequence ID" value="NZ_FOLS01000008.1"/>
</dbReference>
<accession>A0AAQ1HLL2</accession>
<keyword evidence="3 5" id="KW-0732">Signal</keyword>
<comment type="caution">
    <text evidence="6">The sequence shown here is derived from an EMBL/GenBank/DDBJ whole genome shotgun (WGS) entry which is preliminary data.</text>
</comment>
<keyword evidence="4" id="KW-0574">Periplasm</keyword>
<evidence type="ECO:0000256" key="1">
    <source>
        <dbReference type="ARBA" id="ARBA00004418"/>
    </source>
</evidence>
<gene>
    <name evidence="6" type="ORF">SAMN05216577_10866</name>
</gene>
<dbReference type="AlphaFoldDB" id="A0AAQ1HLL2"/>
<name>A0AAQ1HLL2_9PSED</name>
<dbReference type="GO" id="GO:0015846">
    <property type="term" value="P:polyamine transport"/>
    <property type="evidence" value="ECO:0007669"/>
    <property type="project" value="InterPro"/>
</dbReference>
<evidence type="ECO:0000256" key="5">
    <source>
        <dbReference type="SAM" id="SignalP"/>
    </source>
</evidence>
<evidence type="ECO:0000313" key="6">
    <source>
        <dbReference type="EMBL" id="SFC62526.1"/>
    </source>
</evidence>
<dbReference type="SUPFAM" id="SSF53850">
    <property type="entry name" value="Periplasmic binding protein-like II"/>
    <property type="match status" value="1"/>
</dbReference>
<dbReference type="GO" id="GO:0019808">
    <property type="term" value="F:polyamine binding"/>
    <property type="evidence" value="ECO:0007669"/>
    <property type="project" value="InterPro"/>
</dbReference>
<dbReference type="InterPro" id="IPR006059">
    <property type="entry name" value="SBP"/>
</dbReference>